<accession>A0A2S8SRY3</accession>
<feature type="signal peptide" evidence="2">
    <location>
        <begin position="1"/>
        <end position="27"/>
    </location>
</feature>
<dbReference type="Proteomes" id="UP000237684">
    <property type="component" value="Unassembled WGS sequence"/>
</dbReference>
<dbReference type="OrthoDB" id="9782152at2"/>
<proteinExistence type="predicted"/>
<organism evidence="3 4">
    <name type="scientific">Abditibacterium utsteinense</name>
    <dbReference type="NCBI Taxonomy" id="1960156"/>
    <lineage>
        <taxon>Bacteria</taxon>
        <taxon>Pseudomonadati</taxon>
        <taxon>Abditibacteriota</taxon>
        <taxon>Abditibacteriia</taxon>
        <taxon>Abditibacteriales</taxon>
        <taxon>Abditibacteriaceae</taxon>
        <taxon>Abditibacterium</taxon>
    </lineage>
</organism>
<evidence type="ECO:0000313" key="4">
    <source>
        <dbReference type="Proteomes" id="UP000237684"/>
    </source>
</evidence>
<feature type="region of interest" description="Disordered" evidence="1">
    <location>
        <begin position="102"/>
        <end position="133"/>
    </location>
</feature>
<feature type="compositionally biased region" description="Low complexity" evidence="1">
    <location>
        <begin position="104"/>
        <end position="133"/>
    </location>
</feature>
<feature type="compositionally biased region" description="Low complexity" evidence="1">
    <location>
        <begin position="63"/>
        <end position="76"/>
    </location>
</feature>
<dbReference type="RefSeq" id="WP_105483987.1">
    <property type="nucleotide sequence ID" value="NZ_NIGF01000010.1"/>
</dbReference>
<feature type="chain" id="PRO_5015697954" evidence="2">
    <location>
        <begin position="28"/>
        <end position="488"/>
    </location>
</feature>
<dbReference type="AlphaFoldDB" id="A0A2S8SRY3"/>
<comment type="caution">
    <text evidence="3">The sequence shown here is derived from an EMBL/GenBank/DDBJ whole genome shotgun (WGS) entry which is preliminary data.</text>
</comment>
<feature type="compositionally biased region" description="Acidic residues" evidence="1">
    <location>
        <begin position="30"/>
        <end position="41"/>
    </location>
</feature>
<feature type="region of interest" description="Disordered" evidence="1">
    <location>
        <begin position="28"/>
        <end position="84"/>
    </location>
</feature>
<dbReference type="EMBL" id="NIGF01000010">
    <property type="protein sequence ID" value="PQV63564.1"/>
    <property type="molecule type" value="Genomic_DNA"/>
</dbReference>
<gene>
    <name evidence="3" type="ORF">B1R32_11027</name>
</gene>
<dbReference type="InParanoid" id="A0A2S8SRY3"/>
<keyword evidence="4" id="KW-1185">Reference proteome</keyword>
<protein>
    <submittedName>
        <fullName evidence="3">Uncharacterized protein</fullName>
    </submittedName>
</protein>
<feature type="compositionally biased region" description="Pro residues" evidence="1">
    <location>
        <begin position="51"/>
        <end position="62"/>
    </location>
</feature>
<evidence type="ECO:0000256" key="1">
    <source>
        <dbReference type="SAM" id="MobiDB-lite"/>
    </source>
</evidence>
<keyword evidence="2" id="KW-0732">Signal</keyword>
<name>A0A2S8SRY3_9BACT</name>
<reference evidence="3 4" key="1">
    <citation type="journal article" date="2018" name="Syst. Appl. Microbiol.">
        <title>Abditibacterium utsteinense sp. nov., the first cultivated member of candidate phylum FBP, isolated from ice-free Antarctic soil samples.</title>
        <authorList>
            <person name="Tahon G."/>
            <person name="Tytgat B."/>
            <person name="Lebbe L."/>
            <person name="Carlier A."/>
            <person name="Willems A."/>
        </authorList>
    </citation>
    <scope>NUCLEOTIDE SEQUENCE [LARGE SCALE GENOMIC DNA]</scope>
    <source>
        <strain evidence="3 4">LMG 29911</strain>
    </source>
</reference>
<sequence>MRKSFHLTSLSALGLSLAFAGFSPVFAQDNPEDDPIPDEDVSTVPATPSNPIEPPVATPPTTPSATATPITPSPETGASARETVTIPRAVWEGLLRDVETLKNSRSSVATTPTAPSTSTTETGAASGATATDAGGSRNYLLLPDISFVGNSQYLFSSDKRDTGRNSLDTEGELGIQGYVYPNVKYDTFIVGNPGAEEFGVEEGYLTYLSAAKGLNVQIGRKFAPFGRTGELHPHSWLYSRQFIARQNLIAPENLVGNGINLNYLLPTGKKFFARLSLGAFSAGESASGRLNTSDPSDPFEGSAPNRIGAGLSRFYNARLWTGTSIGPNNEIEFGASRAQGRAFLENFSGVDKNNNEIVDTSAGRLNLSGLDFSFRRFMGTGKRLLVRGELFKYDPRGLPTHRSSGSYLLSNYRFDKFNDVGLLLEKSDFVNAPGAKETATSLIYTRIFSERYYVRFTGTRGDRPGASNYTEGRVQFVIGLGPHTHELE</sequence>
<evidence type="ECO:0000313" key="3">
    <source>
        <dbReference type="EMBL" id="PQV63564.1"/>
    </source>
</evidence>
<evidence type="ECO:0000256" key="2">
    <source>
        <dbReference type="SAM" id="SignalP"/>
    </source>
</evidence>